<dbReference type="Proteomes" id="UP000219559">
    <property type="component" value="Unassembled WGS sequence"/>
</dbReference>
<dbReference type="PANTHER" id="PTHR14097">
    <property type="entry name" value="OXIDOREDUCTASE HTATIP2"/>
    <property type="match status" value="1"/>
</dbReference>
<dbReference type="Gene3D" id="3.40.50.720">
    <property type="entry name" value="NAD(P)-binding Rossmann-like Domain"/>
    <property type="match status" value="1"/>
</dbReference>
<proteinExistence type="predicted"/>
<name>A0A2A4G1S6_9FLAO</name>
<evidence type="ECO:0000313" key="3">
    <source>
        <dbReference type="Proteomes" id="UP000219559"/>
    </source>
</evidence>
<feature type="domain" description="NAD(P)-binding" evidence="1">
    <location>
        <begin position="9"/>
        <end position="155"/>
    </location>
</feature>
<comment type="caution">
    <text evidence="2">The sequence shown here is derived from an EMBL/GenBank/DDBJ whole genome shotgun (WGS) entry which is preliminary data.</text>
</comment>
<dbReference type="AlphaFoldDB" id="A0A2A4G1S6"/>
<accession>A0A2A4G1S6</accession>
<evidence type="ECO:0000313" key="2">
    <source>
        <dbReference type="EMBL" id="PCE62929.1"/>
    </source>
</evidence>
<reference evidence="2 3" key="1">
    <citation type="submission" date="2017-04" db="EMBL/GenBank/DDBJ databases">
        <title>A new member of the family Flavobacteriaceae isolated from ascidians.</title>
        <authorList>
            <person name="Chen L."/>
        </authorList>
    </citation>
    <scope>NUCLEOTIDE SEQUENCE [LARGE SCALE GENOMIC DNA]</scope>
    <source>
        <strain evidence="2 3">HQA918</strain>
    </source>
</reference>
<evidence type="ECO:0000259" key="1">
    <source>
        <dbReference type="Pfam" id="PF13460"/>
    </source>
</evidence>
<dbReference type="OrthoDB" id="9798632at2"/>
<dbReference type="Pfam" id="PF13460">
    <property type="entry name" value="NAD_binding_10"/>
    <property type="match status" value="1"/>
</dbReference>
<keyword evidence="3" id="KW-1185">Reference proteome</keyword>
<sequence length="219" mass="24755">MPYTANIIGATGLVGKLLVSLLLNDSECQELHILVRRPSGFSHPKLKEHRIDFDQDLDYIKAISGHVLFSCLGTTLAQAGSKQAQRKVDYDYQLKAARAAKVNGLQNYVLVSSPYAKLHARNYYRHMKAELEVAIEKLQFGHTTILQPGGLIGKREKPRKGETMGLTVMKWLTENLPFLRKYSPIDSGLVAKAMYHAYKRPSEMTLRRVSWTQINELAQ</sequence>
<organism evidence="2 3">
    <name type="scientific">Sediminicola luteus</name>
    <dbReference type="NCBI Taxonomy" id="319238"/>
    <lineage>
        <taxon>Bacteria</taxon>
        <taxon>Pseudomonadati</taxon>
        <taxon>Bacteroidota</taxon>
        <taxon>Flavobacteriia</taxon>
        <taxon>Flavobacteriales</taxon>
        <taxon>Flavobacteriaceae</taxon>
        <taxon>Sediminicola</taxon>
    </lineage>
</organism>
<dbReference type="SUPFAM" id="SSF51735">
    <property type="entry name" value="NAD(P)-binding Rossmann-fold domains"/>
    <property type="match status" value="1"/>
</dbReference>
<dbReference type="PANTHER" id="PTHR14097:SF7">
    <property type="entry name" value="OXIDOREDUCTASE HTATIP2"/>
    <property type="match status" value="1"/>
</dbReference>
<dbReference type="EMBL" id="NBWU01000007">
    <property type="protein sequence ID" value="PCE62929.1"/>
    <property type="molecule type" value="Genomic_DNA"/>
</dbReference>
<dbReference type="RefSeq" id="WP_097441040.1">
    <property type="nucleotide sequence ID" value="NZ_KZ300477.1"/>
</dbReference>
<gene>
    <name evidence="2" type="ORF">B7P33_16775</name>
</gene>
<protein>
    <recommendedName>
        <fullName evidence="1">NAD(P)-binding domain-containing protein</fullName>
    </recommendedName>
</protein>
<dbReference type="InterPro" id="IPR016040">
    <property type="entry name" value="NAD(P)-bd_dom"/>
</dbReference>
<dbReference type="InterPro" id="IPR036291">
    <property type="entry name" value="NAD(P)-bd_dom_sf"/>
</dbReference>